<gene>
    <name evidence="11" type="ORF">S01H1_45879</name>
</gene>
<feature type="transmembrane region" description="Helical" evidence="9">
    <location>
        <begin position="99"/>
        <end position="122"/>
    </location>
</feature>
<comment type="caution">
    <text evidence="11">The sequence shown here is derived from an EMBL/GenBank/DDBJ whole genome shotgun (WGS) entry which is preliminary data.</text>
</comment>
<keyword evidence="2" id="KW-0813">Transport</keyword>
<dbReference type="GO" id="GO:1902600">
    <property type="term" value="P:proton transmembrane transport"/>
    <property type="evidence" value="ECO:0007669"/>
    <property type="project" value="InterPro"/>
</dbReference>
<name>X0UWF3_9ZZZZ</name>
<feature type="transmembrane region" description="Helical" evidence="9">
    <location>
        <begin position="196"/>
        <end position="212"/>
    </location>
</feature>
<dbReference type="AlphaFoldDB" id="X0UWF3"/>
<keyword evidence="8 9" id="KW-0472">Membrane</keyword>
<evidence type="ECO:0000256" key="1">
    <source>
        <dbReference type="ARBA" id="ARBA00004651"/>
    </source>
</evidence>
<evidence type="ECO:0000313" key="11">
    <source>
        <dbReference type="EMBL" id="GAG03492.1"/>
    </source>
</evidence>
<feature type="domain" description="Cation/H+ exchanger transmembrane" evidence="10">
    <location>
        <begin position="4"/>
        <end position="218"/>
    </location>
</feature>
<keyword evidence="5 9" id="KW-0812">Transmembrane</keyword>
<keyword evidence="4" id="KW-1003">Cell membrane</keyword>
<keyword evidence="6 9" id="KW-1133">Transmembrane helix</keyword>
<comment type="subcellular location">
    <subcellularLocation>
        <location evidence="1">Cell membrane</location>
        <topology evidence="1">Multi-pass membrane protein</topology>
    </subcellularLocation>
</comment>
<evidence type="ECO:0000256" key="6">
    <source>
        <dbReference type="ARBA" id="ARBA00022989"/>
    </source>
</evidence>
<evidence type="ECO:0000256" key="5">
    <source>
        <dbReference type="ARBA" id="ARBA00022692"/>
    </source>
</evidence>
<evidence type="ECO:0000256" key="7">
    <source>
        <dbReference type="ARBA" id="ARBA00023065"/>
    </source>
</evidence>
<dbReference type="GO" id="GO:0005886">
    <property type="term" value="C:plasma membrane"/>
    <property type="evidence" value="ECO:0007669"/>
    <property type="project" value="UniProtKB-SubCell"/>
</dbReference>
<evidence type="ECO:0000256" key="4">
    <source>
        <dbReference type="ARBA" id="ARBA00022475"/>
    </source>
</evidence>
<dbReference type="GO" id="GO:0015297">
    <property type="term" value="F:antiporter activity"/>
    <property type="evidence" value="ECO:0007669"/>
    <property type="project" value="UniProtKB-KW"/>
</dbReference>
<evidence type="ECO:0000256" key="8">
    <source>
        <dbReference type="ARBA" id="ARBA00023136"/>
    </source>
</evidence>
<dbReference type="PANTHER" id="PTHR32507">
    <property type="entry name" value="NA(+)/H(+) ANTIPORTER 1"/>
    <property type="match status" value="1"/>
</dbReference>
<evidence type="ECO:0000256" key="9">
    <source>
        <dbReference type="SAM" id="Phobius"/>
    </source>
</evidence>
<dbReference type="Pfam" id="PF00999">
    <property type="entry name" value="Na_H_Exchanger"/>
    <property type="match status" value="1"/>
</dbReference>
<reference evidence="11" key="1">
    <citation type="journal article" date="2014" name="Front. Microbiol.">
        <title>High frequency of phylogenetically diverse reductive dehalogenase-homologous genes in deep subseafloor sedimentary metagenomes.</title>
        <authorList>
            <person name="Kawai M."/>
            <person name="Futagami T."/>
            <person name="Toyoda A."/>
            <person name="Takaki Y."/>
            <person name="Nishi S."/>
            <person name="Hori S."/>
            <person name="Arai W."/>
            <person name="Tsubouchi T."/>
            <person name="Morono Y."/>
            <person name="Uchiyama I."/>
            <person name="Ito T."/>
            <person name="Fujiyama A."/>
            <person name="Inagaki F."/>
            <person name="Takami H."/>
        </authorList>
    </citation>
    <scope>NUCLEOTIDE SEQUENCE</scope>
    <source>
        <strain evidence="11">Expedition CK06-06</strain>
    </source>
</reference>
<keyword evidence="3" id="KW-0050">Antiport</keyword>
<accession>X0UWF3</accession>
<evidence type="ECO:0000256" key="2">
    <source>
        <dbReference type="ARBA" id="ARBA00022448"/>
    </source>
</evidence>
<dbReference type="InterPro" id="IPR038770">
    <property type="entry name" value="Na+/solute_symporter_sf"/>
</dbReference>
<organism evidence="11">
    <name type="scientific">marine sediment metagenome</name>
    <dbReference type="NCBI Taxonomy" id="412755"/>
    <lineage>
        <taxon>unclassified sequences</taxon>
        <taxon>metagenomes</taxon>
        <taxon>ecological metagenomes</taxon>
    </lineage>
</organism>
<feature type="transmembrane region" description="Helical" evidence="9">
    <location>
        <begin position="66"/>
        <end position="87"/>
    </location>
</feature>
<dbReference type="PANTHER" id="PTHR32507:SF8">
    <property type="entry name" value="CNH1P"/>
    <property type="match status" value="1"/>
</dbReference>
<evidence type="ECO:0000256" key="3">
    <source>
        <dbReference type="ARBA" id="ARBA00022449"/>
    </source>
</evidence>
<feature type="non-terminal residue" evidence="11">
    <location>
        <position position="264"/>
    </location>
</feature>
<sequence>IEGEAIKTLAELTLAVVLFSDSANANLGVLRRIEQLPIRLLLIGLPLTIAMGFGVGYLLFDGMSLVAIALLATMLAPTDAALGKAVVTNKNVPDSVREGLNVESGLNDGICVPVLLIFLALATETVGDGGTLSMIVDFPLKAIGIGVLVGVILAVLGSQILKICSQRKWVSGSWVQVPVIALAMFCFGLSQWLGGSGFIAAFVGGLIFGGLTHKHKEEFLSGAEGAGDTLSLITWFTFGAAVIGPQVAHITWQVVVYAKGEFRP</sequence>
<dbReference type="EMBL" id="BARS01029349">
    <property type="protein sequence ID" value="GAG03492.1"/>
    <property type="molecule type" value="Genomic_DNA"/>
</dbReference>
<dbReference type="Gene3D" id="1.20.1530.20">
    <property type="match status" value="1"/>
</dbReference>
<keyword evidence="7" id="KW-0406">Ion transport</keyword>
<evidence type="ECO:0000259" key="10">
    <source>
        <dbReference type="Pfam" id="PF00999"/>
    </source>
</evidence>
<feature type="non-terminal residue" evidence="11">
    <location>
        <position position="1"/>
    </location>
</feature>
<dbReference type="InterPro" id="IPR006153">
    <property type="entry name" value="Cation/H_exchanger_TM"/>
</dbReference>
<feature type="transmembrane region" description="Helical" evidence="9">
    <location>
        <begin position="173"/>
        <end position="190"/>
    </location>
</feature>
<feature type="transmembrane region" description="Helical" evidence="9">
    <location>
        <begin position="142"/>
        <end position="161"/>
    </location>
</feature>
<proteinExistence type="predicted"/>
<protein>
    <recommendedName>
        <fullName evidence="10">Cation/H+ exchanger transmembrane domain-containing protein</fullName>
    </recommendedName>
</protein>
<feature type="transmembrane region" description="Helical" evidence="9">
    <location>
        <begin position="40"/>
        <end position="60"/>
    </location>
</feature>